<name>A0A9P6WG71_9ASCO</name>
<proteinExistence type="predicted"/>
<feature type="non-terminal residue" evidence="1">
    <location>
        <position position="120"/>
    </location>
</feature>
<sequence length="120" mass="13686">TYIKQCQESGELSKFAYFSEVPVGVIVLQTLVNKSPFALNITLLKVLDAYSWDFNVELTLLKYVFDLCPKRHLSTCTIVVKKLNSRLIDILTNEGFRTEEDPSKDIYKGLTVGEDETLYV</sequence>
<accession>A0A9P6WG71</accession>
<dbReference type="Gene3D" id="3.40.630.30">
    <property type="match status" value="1"/>
</dbReference>
<reference evidence="1" key="1">
    <citation type="submission" date="2020-11" db="EMBL/GenBank/DDBJ databases">
        <title>Kefir isolates.</title>
        <authorList>
            <person name="Marcisauskas S."/>
            <person name="Kim Y."/>
            <person name="Blasche S."/>
        </authorList>
    </citation>
    <scope>NUCLEOTIDE SEQUENCE</scope>
    <source>
        <strain evidence="1">Olga-1</strain>
    </source>
</reference>
<dbReference type="AlphaFoldDB" id="A0A9P6WG71"/>
<gene>
    <name evidence="1" type="ORF">C6P40_005185</name>
</gene>
<organism evidence="1 2">
    <name type="scientific">Pichia californica</name>
    <dbReference type="NCBI Taxonomy" id="460514"/>
    <lineage>
        <taxon>Eukaryota</taxon>
        <taxon>Fungi</taxon>
        <taxon>Dikarya</taxon>
        <taxon>Ascomycota</taxon>
        <taxon>Saccharomycotina</taxon>
        <taxon>Pichiomycetes</taxon>
        <taxon>Pichiales</taxon>
        <taxon>Pichiaceae</taxon>
        <taxon>Pichia</taxon>
    </lineage>
</organism>
<evidence type="ECO:0000313" key="1">
    <source>
        <dbReference type="EMBL" id="KAG0683451.1"/>
    </source>
</evidence>
<comment type="caution">
    <text evidence="1">The sequence shown here is derived from an EMBL/GenBank/DDBJ whole genome shotgun (WGS) entry which is preliminary data.</text>
</comment>
<dbReference type="Proteomes" id="UP000697127">
    <property type="component" value="Unassembled WGS sequence"/>
</dbReference>
<keyword evidence="2" id="KW-1185">Reference proteome</keyword>
<protein>
    <submittedName>
        <fullName evidence="1">Uncharacterized protein</fullName>
    </submittedName>
</protein>
<feature type="non-terminal residue" evidence="1">
    <location>
        <position position="1"/>
    </location>
</feature>
<evidence type="ECO:0000313" key="2">
    <source>
        <dbReference type="Proteomes" id="UP000697127"/>
    </source>
</evidence>
<dbReference type="EMBL" id="PUHW01000858">
    <property type="protein sequence ID" value="KAG0683451.1"/>
    <property type="molecule type" value="Genomic_DNA"/>
</dbReference>